<sequence>MSTLIIDKASIKPKCIYDRKSHAVFGLRDKPSSDTPGGSKETLANGVLCFVLHGIASSYRIPCSYYFTKQLSGRHLFAWSKEVINVVESCGFFVCIVMDNFSANTTMFKLMGSGCLWAVVEHPYDTIRVVFLSFDLCHVLKNVWSQFLERELTDGVGYISGIFVQKLYEHQKDMTVKLARNLTKKHVYPTNLEKMNVH</sequence>
<dbReference type="Proteomes" id="UP000821845">
    <property type="component" value="Chromosome 4"/>
</dbReference>
<accession>A0ACB7SF06</accession>
<reference evidence="1" key="1">
    <citation type="submission" date="2020-05" db="EMBL/GenBank/DDBJ databases">
        <title>Large-scale comparative analyses of tick genomes elucidate their genetic diversity and vector capacities.</title>
        <authorList>
            <person name="Jia N."/>
            <person name="Wang J."/>
            <person name="Shi W."/>
            <person name="Du L."/>
            <person name="Sun Y."/>
            <person name="Zhan W."/>
            <person name="Jiang J."/>
            <person name="Wang Q."/>
            <person name="Zhang B."/>
            <person name="Ji P."/>
            <person name="Sakyi L.B."/>
            <person name="Cui X."/>
            <person name="Yuan T."/>
            <person name="Jiang B."/>
            <person name="Yang W."/>
            <person name="Lam T.T.-Y."/>
            <person name="Chang Q."/>
            <person name="Ding S."/>
            <person name="Wang X."/>
            <person name="Zhu J."/>
            <person name="Ruan X."/>
            <person name="Zhao L."/>
            <person name="Wei J."/>
            <person name="Que T."/>
            <person name="Du C."/>
            <person name="Cheng J."/>
            <person name="Dai P."/>
            <person name="Han X."/>
            <person name="Huang E."/>
            <person name="Gao Y."/>
            <person name="Liu J."/>
            <person name="Shao H."/>
            <person name="Ye R."/>
            <person name="Li L."/>
            <person name="Wei W."/>
            <person name="Wang X."/>
            <person name="Wang C."/>
            <person name="Yang T."/>
            <person name="Huo Q."/>
            <person name="Li W."/>
            <person name="Guo W."/>
            <person name="Chen H."/>
            <person name="Zhou L."/>
            <person name="Ni X."/>
            <person name="Tian J."/>
            <person name="Zhou Y."/>
            <person name="Sheng Y."/>
            <person name="Liu T."/>
            <person name="Pan Y."/>
            <person name="Xia L."/>
            <person name="Li J."/>
            <person name="Zhao F."/>
            <person name="Cao W."/>
        </authorList>
    </citation>
    <scope>NUCLEOTIDE SEQUENCE</scope>
    <source>
        <strain evidence="1">Hyas-2018</strain>
    </source>
</reference>
<name>A0ACB7SF06_HYAAI</name>
<dbReference type="EMBL" id="CM023484">
    <property type="protein sequence ID" value="KAH6933448.1"/>
    <property type="molecule type" value="Genomic_DNA"/>
</dbReference>
<organism evidence="1 2">
    <name type="scientific">Hyalomma asiaticum</name>
    <name type="common">Tick</name>
    <dbReference type="NCBI Taxonomy" id="266040"/>
    <lineage>
        <taxon>Eukaryota</taxon>
        <taxon>Metazoa</taxon>
        <taxon>Ecdysozoa</taxon>
        <taxon>Arthropoda</taxon>
        <taxon>Chelicerata</taxon>
        <taxon>Arachnida</taxon>
        <taxon>Acari</taxon>
        <taxon>Parasitiformes</taxon>
        <taxon>Ixodida</taxon>
        <taxon>Ixodoidea</taxon>
        <taxon>Ixodidae</taxon>
        <taxon>Hyalomminae</taxon>
        <taxon>Hyalomma</taxon>
    </lineage>
</organism>
<evidence type="ECO:0000313" key="2">
    <source>
        <dbReference type="Proteomes" id="UP000821845"/>
    </source>
</evidence>
<comment type="caution">
    <text evidence="1">The sequence shown here is derived from an EMBL/GenBank/DDBJ whole genome shotgun (WGS) entry which is preliminary data.</text>
</comment>
<keyword evidence="2" id="KW-1185">Reference proteome</keyword>
<proteinExistence type="predicted"/>
<evidence type="ECO:0000313" key="1">
    <source>
        <dbReference type="EMBL" id="KAH6933448.1"/>
    </source>
</evidence>
<gene>
    <name evidence="1" type="ORF">HPB50_015014</name>
</gene>
<protein>
    <submittedName>
        <fullName evidence="1">Uncharacterized protein</fullName>
    </submittedName>
</protein>